<protein>
    <submittedName>
        <fullName evidence="1">Fungal hydrophobin</fullName>
    </submittedName>
</protein>
<evidence type="ECO:0000313" key="2">
    <source>
        <dbReference type="Proteomes" id="UP000308600"/>
    </source>
</evidence>
<reference evidence="1 2" key="1">
    <citation type="journal article" date="2019" name="Nat. Ecol. Evol.">
        <title>Megaphylogeny resolves global patterns of mushroom evolution.</title>
        <authorList>
            <person name="Varga T."/>
            <person name="Krizsan K."/>
            <person name="Foldi C."/>
            <person name="Dima B."/>
            <person name="Sanchez-Garcia M."/>
            <person name="Sanchez-Ramirez S."/>
            <person name="Szollosi G.J."/>
            <person name="Szarkandi J.G."/>
            <person name="Papp V."/>
            <person name="Albert L."/>
            <person name="Andreopoulos W."/>
            <person name="Angelini C."/>
            <person name="Antonin V."/>
            <person name="Barry K.W."/>
            <person name="Bougher N.L."/>
            <person name="Buchanan P."/>
            <person name="Buyck B."/>
            <person name="Bense V."/>
            <person name="Catcheside P."/>
            <person name="Chovatia M."/>
            <person name="Cooper J."/>
            <person name="Damon W."/>
            <person name="Desjardin D."/>
            <person name="Finy P."/>
            <person name="Geml J."/>
            <person name="Haridas S."/>
            <person name="Hughes K."/>
            <person name="Justo A."/>
            <person name="Karasinski D."/>
            <person name="Kautmanova I."/>
            <person name="Kiss B."/>
            <person name="Kocsube S."/>
            <person name="Kotiranta H."/>
            <person name="LaButti K.M."/>
            <person name="Lechner B.E."/>
            <person name="Liimatainen K."/>
            <person name="Lipzen A."/>
            <person name="Lukacs Z."/>
            <person name="Mihaltcheva S."/>
            <person name="Morgado L.N."/>
            <person name="Niskanen T."/>
            <person name="Noordeloos M.E."/>
            <person name="Ohm R.A."/>
            <person name="Ortiz-Santana B."/>
            <person name="Ovrebo C."/>
            <person name="Racz N."/>
            <person name="Riley R."/>
            <person name="Savchenko A."/>
            <person name="Shiryaev A."/>
            <person name="Soop K."/>
            <person name="Spirin V."/>
            <person name="Szebenyi C."/>
            <person name="Tomsovsky M."/>
            <person name="Tulloss R.E."/>
            <person name="Uehling J."/>
            <person name="Grigoriev I.V."/>
            <person name="Vagvolgyi C."/>
            <person name="Papp T."/>
            <person name="Martin F.M."/>
            <person name="Miettinen O."/>
            <person name="Hibbett D.S."/>
            <person name="Nagy L.G."/>
        </authorList>
    </citation>
    <scope>NUCLEOTIDE SEQUENCE [LARGE SCALE GENOMIC DNA]</scope>
    <source>
        <strain evidence="1 2">NL-1719</strain>
    </source>
</reference>
<accession>A0ACD3AK59</accession>
<gene>
    <name evidence="1" type="ORF">BDN72DRAFT_961966</name>
</gene>
<sequence>MFARVYSAFFFLLFALPLLASAASVDVAARWGSQECDTGSLTCCTSTESVSSLSSLNTLLLGLLGVVIGDLTGVIGLTCNSVLGGESCTQQPVCCTDVTEVSLIGLNCSPVNVNL</sequence>
<dbReference type="EMBL" id="ML208414">
    <property type="protein sequence ID" value="TFK66152.1"/>
    <property type="molecule type" value="Genomic_DNA"/>
</dbReference>
<evidence type="ECO:0000313" key="1">
    <source>
        <dbReference type="EMBL" id="TFK66152.1"/>
    </source>
</evidence>
<name>A0ACD3AK59_9AGAR</name>
<dbReference type="Proteomes" id="UP000308600">
    <property type="component" value="Unassembled WGS sequence"/>
</dbReference>
<keyword evidence="2" id="KW-1185">Reference proteome</keyword>
<organism evidence="1 2">
    <name type="scientific">Pluteus cervinus</name>
    <dbReference type="NCBI Taxonomy" id="181527"/>
    <lineage>
        <taxon>Eukaryota</taxon>
        <taxon>Fungi</taxon>
        <taxon>Dikarya</taxon>
        <taxon>Basidiomycota</taxon>
        <taxon>Agaricomycotina</taxon>
        <taxon>Agaricomycetes</taxon>
        <taxon>Agaricomycetidae</taxon>
        <taxon>Agaricales</taxon>
        <taxon>Pluteineae</taxon>
        <taxon>Pluteaceae</taxon>
        <taxon>Pluteus</taxon>
    </lineage>
</organism>
<proteinExistence type="predicted"/>